<reference evidence="3" key="1">
    <citation type="submission" date="2019-03" db="EMBL/GenBank/DDBJ databases">
        <authorList>
            <person name="Mank J."/>
            <person name="Almeida P."/>
        </authorList>
    </citation>
    <scope>NUCLEOTIDE SEQUENCE</scope>
    <source>
        <strain evidence="3">78183</strain>
    </source>
</reference>
<accession>A0A6N2K9I7</accession>
<comment type="similarity">
    <text evidence="1">Belongs to the MIF family.</text>
</comment>
<evidence type="ECO:0000313" key="3">
    <source>
        <dbReference type="EMBL" id="VFU24092.1"/>
    </source>
</evidence>
<feature type="chain" id="PRO_5026721416" evidence="2">
    <location>
        <begin position="23"/>
        <end position="143"/>
    </location>
</feature>
<dbReference type="PANTHER" id="PTHR11954:SF42">
    <property type="entry name" value="TAUTOMERASE_MIF SUPERFAMILY PROTEIN"/>
    <property type="match status" value="1"/>
</dbReference>
<dbReference type="SUPFAM" id="SSF55331">
    <property type="entry name" value="Tautomerase/MIF"/>
    <property type="match status" value="1"/>
</dbReference>
<keyword evidence="2" id="KW-0732">Signal</keyword>
<dbReference type="GO" id="GO:0050178">
    <property type="term" value="F:phenylpyruvate tautomerase activity"/>
    <property type="evidence" value="ECO:0007669"/>
    <property type="project" value="TreeGrafter"/>
</dbReference>
<dbReference type="PANTHER" id="PTHR11954">
    <property type="entry name" value="D-DOPACHROME DECARBOXYLASE"/>
    <property type="match status" value="1"/>
</dbReference>
<dbReference type="InterPro" id="IPR014347">
    <property type="entry name" value="Tautomerase/MIF_sf"/>
</dbReference>
<sequence>MHNSTSVVAVFSFFLIWRRVFCAGKRTRARWKQSTEKMPCLNISTNVNLDGVDTSTILSEASSLKHPLKSPKSSKNPSLLCSNFIRGTSSQQLMVNCIYCGLSGDVNKKLSSAIATILESKLSVPKSRFFLKFFDVKASNLNF</sequence>
<name>A0A6N2K9I7_SALVM</name>
<dbReference type="Gene3D" id="3.30.429.10">
    <property type="entry name" value="Macrophage Migration Inhibitory Factor"/>
    <property type="match status" value="1"/>
</dbReference>
<protein>
    <submittedName>
        <fullName evidence="3">Uncharacterized protein</fullName>
    </submittedName>
</protein>
<evidence type="ECO:0000256" key="2">
    <source>
        <dbReference type="SAM" id="SignalP"/>
    </source>
</evidence>
<dbReference type="EMBL" id="CAADRP010000158">
    <property type="protein sequence ID" value="VFU24092.1"/>
    <property type="molecule type" value="Genomic_DNA"/>
</dbReference>
<proteinExistence type="inferred from homology"/>
<evidence type="ECO:0000256" key="1">
    <source>
        <dbReference type="ARBA" id="ARBA00005851"/>
    </source>
</evidence>
<organism evidence="3">
    <name type="scientific">Salix viminalis</name>
    <name type="common">Common osier</name>
    <name type="synonym">Basket willow</name>
    <dbReference type="NCBI Taxonomy" id="40686"/>
    <lineage>
        <taxon>Eukaryota</taxon>
        <taxon>Viridiplantae</taxon>
        <taxon>Streptophyta</taxon>
        <taxon>Embryophyta</taxon>
        <taxon>Tracheophyta</taxon>
        <taxon>Spermatophyta</taxon>
        <taxon>Magnoliopsida</taxon>
        <taxon>eudicotyledons</taxon>
        <taxon>Gunneridae</taxon>
        <taxon>Pentapetalae</taxon>
        <taxon>rosids</taxon>
        <taxon>fabids</taxon>
        <taxon>Malpighiales</taxon>
        <taxon>Salicaceae</taxon>
        <taxon>Saliceae</taxon>
        <taxon>Salix</taxon>
    </lineage>
</organism>
<feature type="signal peptide" evidence="2">
    <location>
        <begin position="1"/>
        <end position="22"/>
    </location>
</feature>
<dbReference type="InterPro" id="IPR001398">
    <property type="entry name" value="Macrophage_inhib_fac"/>
</dbReference>
<dbReference type="GO" id="GO:0005615">
    <property type="term" value="C:extracellular space"/>
    <property type="evidence" value="ECO:0007669"/>
    <property type="project" value="TreeGrafter"/>
</dbReference>
<dbReference type="AlphaFoldDB" id="A0A6N2K9I7"/>
<gene>
    <name evidence="3" type="ORF">SVIM_LOCUS42198</name>
</gene>